<dbReference type="InterPro" id="IPR006621">
    <property type="entry name" value="Nose-resist-to-fluoxetine_N"/>
</dbReference>
<feature type="transmembrane region" description="Helical" evidence="1">
    <location>
        <begin position="436"/>
        <end position="452"/>
    </location>
</feature>
<evidence type="ECO:0000259" key="3">
    <source>
        <dbReference type="Pfam" id="PF20146"/>
    </source>
</evidence>
<dbReference type="PANTHER" id="PTHR11161">
    <property type="entry name" value="O-ACYLTRANSFERASE"/>
    <property type="match status" value="1"/>
</dbReference>
<keyword evidence="4" id="KW-1185">Reference proteome</keyword>
<sequence length="651" mass="70639">MAGNIQHLGNFDQCVGVRVADADTGSDVFRGKHCTATVSFRMPSASGWGKSALGDLLLAAANASGEPPGERSAELDWALCVPSTCSGRDVQLALAERLAGLAPNGTATAEPFVSVADDRCLAADGGRQNKPLQPQDIAFICLLLVTMYVMAASTIYDVLCTPAPGASATDRPAPLSRVQQLLVSFSLRRNGSTLLSTARSGDTMSCMHGLRVLSISWVVLLHSFYMEATSPNVNRAVVAKLGDSVGNMVLLNATLSTDTFLLLSGALLAVSFLRTAGSSGRLSFNPLSFYWHRYVRITPVYAVVLWFYASLLVRLGSGPLWDRLVGPETDNCVLNWWTNLAYVNNFVQLAAPCMNQTWYLAVDMQLFWLSPLVLVPLMRWPRFGRALLFVLVIAAVCVPFTITFVGNLAGAMLYTLDQSMLGQVFVDVYTRVYNRAGPYLVGIALGCVLTEVRGRRVHMSPALVALGWAASTATCLAVLFGVFGFYQRWHQYSALEAGLYAGLHRTAWAVGVAWVVFACVTGHGGVVNSLLSWRPFAPLARLSYCVYLTHYAVLMVSHGLRRSPGYFSTFLTVQEAIGTLTISFFISALLSVAYEMPFLVLDRVLIPRGPAPKKVQSIGSDCSIATVEGHRESHPDIHAYDNAGFEKMVEK</sequence>
<dbReference type="AlphaFoldDB" id="A0A6J1S2Y7"/>
<evidence type="ECO:0000313" key="5">
    <source>
        <dbReference type="RefSeq" id="XP_026273530.2"/>
    </source>
</evidence>
<dbReference type="PANTHER" id="PTHR11161:SF71">
    <property type="entry name" value="NOSE RESISTANT-TO-FLUOXETINE PROTEIN N-TERMINAL DOMAIN-CONTAINING PROTEIN"/>
    <property type="match status" value="1"/>
</dbReference>
<accession>A0A6J1S2Y7</accession>
<keyword evidence="1" id="KW-1133">Transmembrane helix</keyword>
<dbReference type="InterPro" id="IPR002656">
    <property type="entry name" value="Acyl_transf_3_dom"/>
</dbReference>
<feature type="transmembrane region" description="Helical" evidence="1">
    <location>
        <begin position="464"/>
        <end position="486"/>
    </location>
</feature>
<feature type="transmembrane region" description="Helical" evidence="1">
    <location>
        <begin position="137"/>
        <end position="159"/>
    </location>
</feature>
<dbReference type="GO" id="GO:0016747">
    <property type="term" value="F:acyltransferase activity, transferring groups other than amino-acyl groups"/>
    <property type="evidence" value="ECO:0007669"/>
    <property type="project" value="InterPro"/>
</dbReference>
<name>A0A6J1S2Y7_FRAOC</name>
<feature type="domain" description="Acyltransferase 3" evidence="2">
    <location>
        <begin position="207"/>
        <end position="591"/>
    </location>
</feature>
<protein>
    <submittedName>
        <fullName evidence="5">Nose resistant to fluoxetine protein 6-like</fullName>
    </submittedName>
</protein>
<dbReference type="KEGG" id="foc:113203186"/>
<dbReference type="GeneID" id="113203186"/>
<feature type="transmembrane region" description="Helical" evidence="1">
    <location>
        <begin position="387"/>
        <end position="416"/>
    </location>
</feature>
<reference evidence="5" key="1">
    <citation type="submission" date="2025-08" db="UniProtKB">
        <authorList>
            <consortium name="RefSeq"/>
        </authorList>
    </citation>
    <scope>IDENTIFICATION</scope>
    <source>
        <tissue evidence="5">Whole organism</tissue>
    </source>
</reference>
<organism evidence="4 5">
    <name type="scientific">Frankliniella occidentalis</name>
    <name type="common">Western flower thrips</name>
    <name type="synonym">Euthrips occidentalis</name>
    <dbReference type="NCBI Taxonomy" id="133901"/>
    <lineage>
        <taxon>Eukaryota</taxon>
        <taxon>Metazoa</taxon>
        <taxon>Ecdysozoa</taxon>
        <taxon>Arthropoda</taxon>
        <taxon>Hexapoda</taxon>
        <taxon>Insecta</taxon>
        <taxon>Pterygota</taxon>
        <taxon>Neoptera</taxon>
        <taxon>Paraneoptera</taxon>
        <taxon>Thysanoptera</taxon>
        <taxon>Terebrantia</taxon>
        <taxon>Thripoidea</taxon>
        <taxon>Thripidae</taxon>
        <taxon>Frankliniella</taxon>
    </lineage>
</organism>
<feature type="transmembrane region" description="Helical" evidence="1">
    <location>
        <begin position="357"/>
        <end position="375"/>
    </location>
</feature>
<keyword evidence="1" id="KW-0472">Membrane</keyword>
<dbReference type="Proteomes" id="UP000504606">
    <property type="component" value="Unplaced"/>
</dbReference>
<dbReference type="OrthoDB" id="207378at2759"/>
<keyword evidence="1" id="KW-0812">Transmembrane</keyword>
<feature type="transmembrane region" description="Helical" evidence="1">
    <location>
        <begin position="294"/>
        <end position="313"/>
    </location>
</feature>
<evidence type="ECO:0000313" key="4">
    <source>
        <dbReference type="Proteomes" id="UP000504606"/>
    </source>
</evidence>
<proteinExistence type="predicted"/>
<feature type="domain" description="Nose resistant-to-fluoxetine protein N-terminal" evidence="3">
    <location>
        <begin position="2"/>
        <end position="92"/>
    </location>
</feature>
<dbReference type="RefSeq" id="XP_026273530.2">
    <property type="nucleotide sequence ID" value="XM_026417745.2"/>
</dbReference>
<feature type="transmembrane region" description="Helical" evidence="1">
    <location>
        <begin position="248"/>
        <end position="273"/>
    </location>
</feature>
<evidence type="ECO:0000259" key="2">
    <source>
        <dbReference type="Pfam" id="PF01757"/>
    </source>
</evidence>
<evidence type="ECO:0000256" key="1">
    <source>
        <dbReference type="SAM" id="Phobius"/>
    </source>
</evidence>
<dbReference type="Pfam" id="PF20146">
    <property type="entry name" value="NRF"/>
    <property type="match status" value="1"/>
</dbReference>
<feature type="transmembrane region" description="Helical" evidence="1">
    <location>
        <begin position="539"/>
        <end position="560"/>
    </location>
</feature>
<gene>
    <name evidence="5" type="primary">LOC113203186</name>
</gene>
<dbReference type="Pfam" id="PF01757">
    <property type="entry name" value="Acyl_transf_3"/>
    <property type="match status" value="1"/>
</dbReference>
<dbReference type="InterPro" id="IPR052728">
    <property type="entry name" value="O2_lipid_transport_reg"/>
</dbReference>
<feature type="transmembrane region" description="Helical" evidence="1">
    <location>
        <begin position="506"/>
        <end position="527"/>
    </location>
</feature>
<feature type="transmembrane region" description="Helical" evidence="1">
    <location>
        <begin position="580"/>
        <end position="601"/>
    </location>
</feature>